<reference evidence="10 11" key="1">
    <citation type="journal article" date="2018" name="Front. Microbiol.">
        <title>Genome-Wide Analysis of Corynespora cassiicola Leaf Fall Disease Putative Effectors.</title>
        <authorList>
            <person name="Lopez D."/>
            <person name="Ribeiro S."/>
            <person name="Label P."/>
            <person name="Fumanal B."/>
            <person name="Venisse J.S."/>
            <person name="Kohler A."/>
            <person name="de Oliveira R.R."/>
            <person name="Labutti K."/>
            <person name="Lipzen A."/>
            <person name="Lail K."/>
            <person name="Bauer D."/>
            <person name="Ohm R.A."/>
            <person name="Barry K.W."/>
            <person name="Spatafora J."/>
            <person name="Grigoriev I.V."/>
            <person name="Martin F.M."/>
            <person name="Pujade-Renaud V."/>
        </authorList>
    </citation>
    <scope>NUCLEOTIDE SEQUENCE [LARGE SCALE GENOMIC DNA]</scope>
    <source>
        <strain evidence="10 11">Philippines</strain>
    </source>
</reference>
<organism evidence="10 11">
    <name type="scientific">Corynespora cassiicola Philippines</name>
    <dbReference type="NCBI Taxonomy" id="1448308"/>
    <lineage>
        <taxon>Eukaryota</taxon>
        <taxon>Fungi</taxon>
        <taxon>Dikarya</taxon>
        <taxon>Ascomycota</taxon>
        <taxon>Pezizomycotina</taxon>
        <taxon>Dothideomycetes</taxon>
        <taxon>Pleosporomycetidae</taxon>
        <taxon>Pleosporales</taxon>
        <taxon>Corynesporascaceae</taxon>
        <taxon>Corynespora</taxon>
    </lineage>
</organism>
<feature type="transmembrane region" description="Helical" evidence="9">
    <location>
        <begin position="255"/>
        <end position="274"/>
    </location>
</feature>
<evidence type="ECO:0000256" key="1">
    <source>
        <dbReference type="ARBA" id="ARBA00004651"/>
    </source>
</evidence>
<evidence type="ECO:0000256" key="9">
    <source>
        <dbReference type="SAM" id="Phobius"/>
    </source>
</evidence>
<comment type="subcellular location">
    <subcellularLocation>
        <location evidence="1">Cell membrane</location>
        <topology evidence="1">Multi-pass membrane protein</topology>
    </subcellularLocation>
</comment>
<keyword evidence="5 9" id="KW-1133">Transmembrane helix</keyword>
<dbReference type="AlphaFoldDB" id="A0A2T2NJ57"/>
<feature type="transmembrane region" description="Helical" evidence="9">
    <location>
        <begin position="45"/>
        <end position="63"/>
    </location>
</feature>
<feature type="transmembrane region" description="Helical" evidence="9">
    <location>
        <begin position="280"/>
        <end position="301"/>
    </location>
</feature>
<sequence length="412" mass="45821">MASDQNEKVPALANVSNGSAPTPLKRQKSDDTDIDDYFFVHNLGINQLLLTVLGFVVGLALSFRSSTAYERYNEGRKYWAQLTLASQNLARLIWVHAEERHNAADPELGKKDLLAKVTCMNLIVAFSVALKHKLRFEPYIHYDDLKHLVGHLDTFAKAADQPDDKGKQSIFKTTGQFLGLPMAESNPRKLVKKAKGPLGNLPLEILTHLSAYMKTIYDNGTFKVSIYQTQSLNAITTFNDVLTGTDRILNTPLPLAYSIAIAQITWVYILLLPFQLYKSLGWVTIPASIFAAYIILGIALIGREIENPFGIDVNDLPLDSFCAQIRKDVDVIVSRPAPSIDDFVQREENELLYPLSHLGAGAWMSKSVQEIREALGAKPGMDFHHHHHHHDLNGHHAENGNGVKHENGASSV</sequence>
<dbReference type="PANTHER" id="PTHR33281:SF19">
    <property type="entry name" value="VOLTAGE-DEPENDENT ANION CHANNEL-FORMING PROTEIN YNEE"/>
    <property type="match status" value="1"/>
</dbReference>
<keyword evidence="2" id="KW-0813">Transport</keyword>
<dbReference type="PANTHER" id="PTHR33281">
    <property type="entry name" value="UPF0187 PROTEIN YNEE"/>
    <property type="match status" value="1"/>
</dbReference>
<evidence type="ECO:0000313" key="11">
    <source>
        <dbReference type="Proteomes" id="UP000240883"/>
    </source>
</evidence>
<keyword evidence="3" id="KW-1003">Cell membrane</keyword>
<dbReference type="Pfam" id="PF25539">
    <property type="entry name" value="Bestrophin_2"/>
    <property type="match status" value="1"/>
</dbReference>
<evidence type="ECO:0000256" key="8">
    <source>
        <dbReference type="SAM" id="MobiDB-lite"/>
    </source>
</evidence>
<feature type="region of interest" description="Disordered" evidence="8">
    <location>
        <begin position="1"/>
        <end position="28"/>
    </location>
</feature>
<dbReference type="InterPro" id="IPR044669">
    <property type="entry name" value="YneE/VCCN1/2-like"/>
</dbReference>
<keyword evidence="7 9" id="KW-0472">Membrane</keyword>
<dbReference type="GO" id="GO:0005254">
    <property type="term" value="F:chloride channel activity"/>
    <property type="evidence" value="ECO:0007669"/>
    <property type="project" value="InterPro"/>
</dbReference>
<keyword evidence="6" id="KW-0406">Ion transport</keyword>
<feature type="compositionally biased region" description="Basic and acidic residues" evidence="8">
    <location>
        <begin position="391"/>
        <end position="412"/>
    </location>
</feature>
<dbReference type="OrthoDB" id="1368at2759"/>
<name>A0A2T2NJ57_CORCC</name>
<dbReference type="Proteomes" id="UP000240883">
    <property type="component" value="Unassembled WGS sequence"/>
</dbReference>
<gene>
    <name evidence="10" type="ORF">BS50DRAFT_497886</name>
</gene>
<protein>
    <submittedName>
        <fullName evidence="10">UPF0187-domain-containing protein</fullName>
    </submittedName>
</protein>
<dbReference type="GO" id="GO:0005886">
    <property type="term" value="C:plasma membrane"/>
    <property type="evidence" value="ECO:0007669"/>
    <property type="project" value="UniProtKB-SubCell"/>
</dbReference>
<dbReference type="EMBL" id="KZ678137">
    <property type="protein sequence ID" value="PSN65463.1"/>
    <property type="molecule type" value="Genomic_DNA"/>
</dbReference>
<evidence type="ECO:0000256" key="5">
    <source>
        <dbReference type="ARBA" id="ARBA00022989"/>
    </source>
</evidence>
<evidence type="ECO:0000256" key="7">
    <source>
        <dbReference type="ARBA" id="ARBA00023136"/>
    </source>
</evidence>
<keyword evidence="4 9" id="KW-0812">Transmembrane</keyword>
<evidence type="ECO:0000256" key="2">
    <source>
        <dbReference type="ARBA" id="ARBA00022448"/>
    </source>
</evidence>
<feature type="region of interest" description="Disordered" evidence="8">
    <location>
        <begin position="380"/>
        <end position="412"/>
    </location>
</feature>
<dbReference type="STRING" id="1448308.A0A2T2NJ57"/>
<evidence type="ECO:0000256" key="6">
    <source>
        <dbReference type="ARBA" id="ARBA00023065"/>
    </source>
</evidence>
<accession>A0A2T2NJ57</accession>
<evidence type="ECO:0000256" key="3">
    <source>
        <dbReference type="ARBA" id="ARBA00022475"/>
    </source>
</evidence>
<evidence type="ECO:0000313" key="10">
    <source>
        <dbReference type="EMBL" id="PSN65463.1"/>
    </source>
</evidence>
<evidence type="ECO:0000256" key="4">
    <source>
        <dbReference type="ARBA" id="ARBA00022692"/>
    </source>
</evidence>
<keyword evidence="11" id="KW-1185">Reference proteome</keyword>
<proteinExistence type="predicted"/>